<evidence type="ECO:0000313" key="1">
    <source>
        <dbReference type="EMBL" id="KAJ0035123.1"/>
    </source>
</evidence>
<sequence length="306" mass="33130">MGSIDAAQVKVDAQQGLDVAGSVNSCEGLIGMGEGKENVHELCVPSHIPVVDHAEVMLQDFKDYKGLKFLQSVTSDSVSSEITKDKKDDVEYPLSVDNCTGFHSVQSSEVTKASASEMNVLEDNLLLEGRMPMVKNLSGEGKSYDHQQILNQELLAGGKHSLQAETTFESCSILHESVVDAGDVVNVSETKLPETKFTNLDGVSTTPDVIKQLEIDGNDNTQGECVAEHGRGVEILDRNSEDHAMKDSLVSPSDTEVSIQSSVAVDYNHAKKLVLFMIASTTKAVATTIETNKKERKEQENGNDCK</sequence>
<gene>
    <name evidence="1" type="ORF">Pint_25575</name>
</gene>
<name>A0ACC0YE88_9ROSI</name>
<keyword evidence="2" id="KW-1185">Reference proteome</keyword>
<protein>
    <submittedName>
        <fullName evidence="1">Uncharacterized protein</fullName>
    </submittedName>
</protein>
<comment type="caution">
    <text evidence="1">The sequence shown here is derived from an EMBL/GenBank/DDBJ whole genome shotgun (WGS) entry which is preliminary data.</text>
</comment>
<dbReference type="EMBL" id="CM047742">
    <property type="protein sequence ID" value="KAJ0035123.1"/>
    <property type="molecule type" value="Genomic_DNA"/>
</dbReference>
<proteinExistence type="predicted"/>
<dbReference type="Proteomes" id="UP001163603">
    <property type="component" value="Chromosome 7"/>
</dbReference>
<reference evidence="2" key="1">
    <citation type="journal article" date="2023" name="G3 (Bethesda)">
        <title>Genome assembly and association tests identify interacting loci associated with vigor, precocity, and sex in interspecific pistachio rootstocks.</title>
        <authorList>
            <person name="Palmer W."/>
            <person name="Jacygrad E."/>
            <person name="Sagayaradj S."/>
            <person name="Cavanaugh K."/>
            <person name="Han R."/>
            <person name="Bertier L."/>
            <person name="Beede B."/>
            <person name="Kafkas S."/>
            <person name="Golino D."/>
            <person name="Preece J."/>
            <person name="Michelmore R."/>
        </authorList>
    </citation>
    <scope>NUCLEOTIDE SEQUENCE [LARGE SCALE GENOMIC DNA]</scope>
</reference>
<organism evidence="1 2">
    <name type="scientific">Pistacia integerrima</name>
    <dbReference type="NCBI Taxonomy" id="434235"/>
    <lineage>
        <taxon>Eukaryota</taxon>
        <taxon>Viridiplantae</taxon>
        <taxon>Streptophyta</taxon>
        <taxon>Embryophyta</taxon>
        <taxon>Tracheophyta</taxon>
        <taxon>Spermatophyta</taxon>
        <taxon>Magnoliopsida</taxon>
        <taxon>eudicotyledons</taxon>
        <taxon>Gunneridae</taxon>
        <taxon>Pentapetalae</taxon>
        <taxon>rosids</taxon>
        <taxon>malvids</taxon>
        <taxon>Sapindales</taxon>
        <taxon>Anacardiaceae</taxon>
        <taxon>Pistacia</taxon>
    </lineage>
</organism>
<evidence type="ECO:0000313" key="2">
    <source>
        <dbReference type="Proteomes" id="UP001163603"/>
    </source>
</evidence>
<accession>A0ACC0YE88</accession>